<dbReference type="PhylomeDB" id="T1IKE1"/>
<dbReference type="GO" id="GO:0003676">
    <property type="term" value="F:nucleic acid binding"/>
    <property type="evidence" value="ECO:0007669"/>
    <property type="project" value="InterPro"/>
</dbReference>
<dbReference type="GO" id="GO:0008270">
    <property type="term" value="F:zinc ion binding"/>
    <property type="evidence" value="ECO:0007669"/>
    <property type="project" value="InterPro"/>
</dbReference>
<dbReference type="SUPFAM" id="SSF57756">
    <property type="entry name" value="Retrovirus zinc finger-like domains"/>
    <property type="match status" value="1"/>
</dbReference>
<keyword evidence="4" id="KW-1185">Reference proteome</keyword>
<dbReference type="EMBL" id="JH430498">
    <property type="status" value="NOT_ANNOTATED_CDS"/>
    <property type="molecule type" value="Genomic_DNA"/>
</dbReference>
<dbReference type="SMART" id="SM00343">
    <property type="entry name" value="ZnF_C2HC"/>
    <property type="match status" value="2"/>
</dbReference>
<name>T1IKE1_STRMM</name>
<dbReference type="InterPro" id="IPR001878">
    <property type="entry name" value="Znf_CCHC"/>
</dbReference>
<dbReference type="EnsemblMetazoa" id="SMAR001388-RA">
    <property type="protein sequence ID" value="SMAR001388-PA"/>
    <property type="gene ID" value="SMAR001388"/>
</dbReference>
<reference evidence="4" key="1">
    <citation type="submission" date="2011-05" db="EMBL/GenBank/DDBJ databases">
        <authorList>
            <person name="Richards S.R."/>
            <person name="Qu J."/>
            <person name="Jiang H."/>
            <person name="Jhangiani S.N."/>
            <person name="Agravi P."/>
            <person name="Goodspeed R."/>
            <person name="Gross S."/>
            <person name="Mandapat C."/>
            <person name="Jackson L."/>
            <person name="Mathew T."/>
            <person name="Pu L."/>
            <person name="Thornton R."/>
            <person name="Saada N."/>
            <person name="Wilczek-Boney K.B."/>
            <person name="Lee S."/>
            <person name="Kovar C."/>
            <person name="Wu Y."/>
            <person name="Scherer S.E."/>
            <person name="Worley K.C."/>
            <person name="Muzny D.M."/>
            <person name="Gibbs R."/>
        </authorList>
    </citation>
    <scope>NUCLEOTIDE SEQUENCE</scope>
    <source>
        <strain evidence="4">Brora</strain>
    </source>
</reference>
<dbReference type="OMA" id="HIVEAEM"/>
<feature type="domain" description="CCHC-type" evidence="2">
    <location>
        <begin position="82"/>
        <end position="98"/>
    </location>
</feature>
<evidence type="ECO:0000313" key="4">
    <source>
        <dbReference type="Proteomes" id="UP000014500"/>
    </source>
</evidence>
<evidence type="ECO:0000313" key="3">
    <source>
        <dbReference type="EnsemblMetazoa" id="SMAR001388-PA"/>
    </source>
</evidence>
<dbReference type="STRING" id="126957.T1IKE1"/>
<protein>
    <recommendedName>
        <fullName evidence="2">CCHC-type domain-containing protein</fullName>
    </recommendedName>
</protein>
<dbReference type="PANTHER" id="PTHR37984">
    <property type="entry name" value="PROTEIN CBG26694"/>
    <property type="match status" value="1"/>
</dbReference>
<dbReference type="PANTHER" id="PTHR37984:SF5">
    <property type="entry name" value="PROTEIN NYNRIN-LIKE"/>
    <property type="match status" value="1"/>
</dbReference>
<dbReference type="HOGENOM" id="CLU_1149675_0_0_1"/>
<dbReference type="InterPro" id="IPR036875">
    <property type="entry name" value="Znf_CCHC_sf"/>
</dbReference>
<evidence type="ECO:0000259" key="2">
    <source>
        <dbReference type="SMART" id="SM00343"/>
    </source>
</evidence>
<dbReference type="Proteomes" id="UP000014500">
    <property type="component" value="Unassembled WGS sequence"/>
</dbReference>
<organism evidence="3 4">
    <name type="scientific">Strigamia maritima</name>
    <name type="common">European centipede</name>
    <name type="synonym">Geophilus maritimus</name>
    <dbReference type="NCBI Taxonomy" id="126957"/>
    <lineage>
        <taxon>Eukaryota</taxon>
        <taxon>Metazoa</taxon>
        <taxon>Ecdysozoa</taxon>
        <taxon>Arthropoda</taxon>
        <taxon>Myriapoda</taxon>
        <taxon>Chilopoda</taxon>
        <taxon>Pleurostigmophora</taxon>
        <taxon>Geophilomorpha</taxon>
        <taxon>Linotaeniidae</taxon>
        <taxon>Strigamia</taxon>
    </lineage>
</organism>
<dbReference type="AlphaFoldDB" id="T1IKE1"/>
<accession>T1IKE1</accession>
<sequence length="242" mass="27691">MRNRQLCEKLQLVDDLTLEKAINTARMSEQVRRQQGELQTSLDVKTEIKTEIGRIKTEQSDKRKYRGKPPRPTPKSKENKEPCGKCGYETHYTPKCPAIQSKCQNCKKIGHYSRMCRSAKAAAIEIVHSEDDLSDYHFMGHISSINSVRKTTRWSVSTEIRNVRLSFRADTGADVTCISLTTFNDYFSSVKLRKPEKLLQNANQGTLDMVGTIWDDISYRGKKKLTEIFVVKRLSQPLLDGD</sequence>
<evidence type="ECO:0000256" key="1">
    <source>
        <dbReference type="SAM" id="MobiDB-lite"/>
    </source>
</evidence>
<feature type="region of interest" description="Disordered" evidence="1">
    <location>
        <begin position="56"/>
        <end position="83"/>
    </location>
</feature>
<dbReference type="InterPro" id="IPR050951">
    <property type="entry name" value="Retrovirus_Pol_polyprotein"/>
</dbReference>
<proteinExistence type="predicted"/>
<feature type="domain" description="CCHC-type" evidence="2">
    <location>
        <begin position="102"/>
        <end position="118"/>
    </location>
</feature>
<reference evidence="3" key="2">
    <citation type="submission" date="2015-02" db="UniProtKB">
        <authorList>
            <consortium name="EnsemblMetazoa"/>
        </authorList>
    </citation>
    <scope>IDENTIFICATION</scope>
</reference>
<dbReference type="Gene3D" id="4.10.60.10">
    <property type="entry name" value="Zinc finger, CCHC-type"/>
    <property type="match status" value="1"/>
</dbReference>
<dbReference type="Pfam" id="PF00098">
    <property type="entry name" value="zf-CCHC"/>
    <property type="match status" value="1"/>
</dbReference>